<accession>A0A256GG13</accession>
<protein>
    <submittedName>
        <fullName evidence="2">Putative membrane protein</fullName>
    </submittedName>
</protein>
<feature type="transmembrane region" description="Helical" evidence="1">
    <location>
        <begin position="6"/>
        <end position="24"/>
    </location>
</feature>
<evidence type="ECO:0000313" key="3">
    <source>
        <dbReference type="Proteomes" id="UP000216363"/>
    </source>
</evidence>
<keyword evidence="1" id="KW-0812">Transmembrane</keyword>
<comment type="caution">
    <text evidence="2">The sequence shown here is derived from an EMBL/GenBank/DDBJ whole genome shotgun (WGS) entry which is preliminary data.</text>
</comment>
<evidence type="ECO:0000256" key="1">
    <source>
        <dbReference type="SAM" id="Phobius"/>
    </source>
</evidence>
<keyword evidence="1" id="KW-1133">Transmembrane helix</keyword>
<sequence>MGELLFWIVLVGLPVLLVSGFAYAHYLKRTGGTRPGEDGA</sequence>
<gene>
    <name evidence="2" type="ORF">CES86_4129</name>
</gene>
<reference evidence="2 3" key="1">
    <citation type="submission" date="2017-07" db="EMBL/GenBank/DDBJ databases">
        <title>Draft genome of Ochrobactrum lupini type strain LUP21.</title>
        <authorList>
            <person name="Krzyzanowska D.M."/>
            <person name="Jafra S."/>
        </authorList>
    </citation>
    <scope>NUCLEOTIDE SEQUENCE [LARGE SCALE GENOMIC DNA]</scope>
    <source>
        <strain evidence="2 3">LUP21</strain>
    </source>
</reference>
<dbReference type="EMBL" id="NNRN01000056">
    <property type="protein sequence ID" value="OYR26075.1"/>
    <property type="molecule type" value="Genomic_DNA"/>
</dbReference>
<evidence type="ECO:0000313" key="2">
    <source>
        <dbReference type="EMBL" id="OYR26075.1"/>
    </source>
</evidence>
<dbReference type="AlphaFoldDB" id="A0A256GG13"/>
<keyword evidence="1" id="KW-0472">Membrane</keyword>
<name>A0A256GG13_9HYPH</name>
<proteinExistence type="predicted"/>
<dbReference type="Proteomes" id="UP000216363">
    <property type="component" value="Unassembled WGS sequence"/>
</dbReference>
<organism evidence="2 3">
    <name type="scientific">Brucella lupini</name>
    <dbReference type="NCBI Taxonomy" id="255457"/>
    <lineage>
        <taxon>Bacteria</taxon>
        <taxon>Pseudomonadati</taxon>
        <taxon>Pseudomonadota</taxon>
        <taxon>Alphaproteobacteria</taxon>
        <taxon>Hyphomicrobiales</taxon>
        <taxon>Brucellaceae</taxon>
        <taxon>Brucella/Ochrobactrum group</taxon>
        <taxon>Brucella</taxon>
    </lineage>
</organism>